<dbReference type="GO" id="GO:0043565">
    <property type="term" value="F:sequence-specific DNA binding"/>
    <property type="evidence" value="ECO:0007669"/>
    <property type="project" value="InterPro"/>
</dbReference>
<gene>
    <name evidence="5" type="ORF">FHR20_003243</name>
</gene>
<dbReference type="PROSITE" id="PS50956">
    <property type="entry name" value="HTH_ASNC_2"/>
    <property type="match status" value="1"/>
</dbReference>
<feature type="domain" description="HTH asnC-type" evidence="4">
    <location>
        <begin position="12"/>
        <end position="73"/>
    </location>
</feature>
<evidence type="ECO:0000313" key="6">
    <source>
        <dbReference type="Proteomes" id="UP000564677"/>
    </source>
</evidence>
<dbReference type="Gene3D" id="3.30.70.920">
    <property type="match status" value="1"/>
</dbReference>
<dbReference type="Proteomes" id="UP000564677">
    <property type="component" value="Unassembled WGS sequence"/>
</dbReference>
<reference evidence="5 6" key="1">
    <citation type="submission" date="2020-03" db="EMBL/GenBank/DDBJ databases">
        <title>Genomic Encyclopedia of Type Strains, Phase IV (KMG-IV): sequencing the most valuable type-strain genomes for metagenomic binning, comparative biology and taxonomic classification.</title>
        <authorList>
            <person name="Goeker M."/>
        </authorList>
    </citation>
    <scope>NUCLEOTIDE SEQUENCE [LARGE SCALE GENOMIC DNA]</scope>
    <source>
        <strain evidence="5 6">DSM 4733</strain>
    </source>
</reference>
<organism evidence="5 6">
    <name type="scientific">Sphingomonas leidyi</name>
    <dbReference type="NCBI Taxonomy" id="68569"/>
    <lineage>
        <taxon>Bacteria</taxon>
        <taxon>Pseudomonadati</taxon>
        <taxon>Pseudomonadota</taxon>
        <taxon>Alphaproteobacteria</taxon>
        <taxon>Sphingomonadales</taxon>
        <taxon>Sphingomonadaceae</taxon>
        <taxon>Sphingomonas</taxon>
    </lineage>
</organism>
<keyword evidence="2 5" id="KW-0238">DNA-binding</keyword>
<dbReference type="RefSeq" id="WP_208413685.1">
    <property type="nucleotide sequence ID" value="NZ_JAASQV010000003.1"/>
</dbReference>
<dbReference type="SUPFAM" id="SSF54909">
    <property type="entry name" value="Dimeric alpha+beta barrel"/>
    <property type="match status" value="1"/>
</dbReference>
<dbReference type="InterPro" id="IPR019887">
    <property type="entry name" value="Tscrpt_reg_AsnC/Lrp_C"/>
</dbReference>
<dbReference type="PROSITE" id="PS00519">
    <property type="entry name" value="HTH_ASNC_1"/>
    <property type="match status" value="1"/>
</dbReference>
<evidence type="ECO:0000256" key="3">
    <source>
        <dbReference type="ARBA" id="ARBA00023163"/>
    </source>
</evidence>
<dbReference type="Pfam" id="PF01037">
    <property type="entry name" value="AsnC_trans_reg"/>
    <property type="match status" value="1"/>
</dbReference>
<dbReference type="PANTHER" id="PTHR30154">
    <property type="entry name" value="LEUCINE-RESPONSIVE REGULATORY PROTEIN"/>
    <property type="match status" value="1"/>
</dbReference>
<dbReference type="InterPro" id="IPR036388">
    <property type="entry name" value="WH-like_DNA-bd_sf"/>
</dbReference>
<name>A0A7X5ZWI6_9SPHN</name>
<dbReference type="GO" id="GO:0005829">
    <property type="term" value="C:cytosol"/>
    <property type="evidence" value="ECO:0007669"/>
    <property type="project" value="TreeGrafter"/>
</dbReference>
<dbReference type="SMART" id="SM00344">
    <property type="entry name" value="HTH_ASNC"/>
    <property type="match status" value="1"/>
</dbReference>
<evidence type="ECO:0000256" key="1">
    <source>
        <dbReference type="ARBA" id="ARBA00023015"/>
    </source>
</evidence>
<dbReference type="InterPro" id="IPR036390">
    <property type="entry name" value="WH_DNA-bd_sf"/>
</dbReference>
<accession>A0A7X5ZWI6</accession>
<dbReference type="InterPro" id="IPR011008">
    <property type="entry name" value="Dimeric_a/b-barrel"/>
</dbReference>
<evidence type="ECO:0000313" key="5">
    <source>
        <dbReference type="EMBL" id="NIJ66270.1"/>
    </source>
</evidence>
<comment type="caution">
    <text evidence="5">The sequence shown here is derived from an EMBL/GenBank/DDBJ whole genome shotgun (WGS) entry which is preliminary data.</text>
</comment>
<dbReference type="GO" id="GO:0043200">
    <property type="term" value="P:response to amino acid"/>
    <property type="evidence" value="ECO:0007669"/>
    <property type="project" value="TreeGrafter"/>
</dbReference>
<dbReference type="Gene3D" id="1.10.10.10">
    <property type="entry name" value="Winged helix-like DNA-binding domain superfamily/Winged helix DNA-binding domain"/>
    <property type="match status" value="1"/>
</dbReference>
<dbReference type="Pfam" id="PF13412">
    <property type="entry name" value="HTH_24"/>
    <property type="match status" value="1"/>
</dbReference>
<keyword evidence="3" id="KW-0804">Transcription</keyword>
<dbReference type="InterPro" id="IPR000485">
    <property type="entry name" value="AsnC-type_HTH_dom"/>
</dbReference>
<dbReference type="SUPFAM" id="SSF46785">
    <property type="entry name" value="Winged helix' DNA-binding domain"/>
    <property type="match status" value="1"/>
</dbReference>
<evidence type="ECO:0000259" key="4">
    <source>
        <dbReference type="PROSITE" id="PS50956"/>
    </source>
</evidence>
<dbReference type="PANTHER" id="PTHR30154:SF34">
    <property type="entry name" value="TRANSCRIPTIONAL REGULATOR AZLB"/>
    <property type="match status" value="1"/>
</dbReference>
<dbReference type="EMBL" id="JAASQV010000003">
    <property type="protein sequence ID" value="NIJ66270.1"/>
    <property type="molecule type" value="Genomic_DNA"/>
</dbReference>
<dbReference type="PRINTS" id="PR00033">
    <property type="entry name" value="HTHASNC"/>
</dbReference>
<keyword evidence="6" id="KW-1185">Reference proteome</keyword>
<keyword evidence="1" id="KW-0805">Transcription regulation</keyword>
<dbReference type="InterPro" id="IPR019888">
    <property type="entry name" value="Tscrpt_reg_AsnC-like"/>
</dbReference>
<protein>
    <submittedName>
        <fullName evidence="5">DNA-binding Lrp family transcriptional regulator</fullName>
    </submittedName>
</protein>
<dbReference type="AlphaFoldDB" id="A0A7X5ZWI6"/>
<dbReference type="InterPro" id="IPR019885">
    <property type="entry name" value="Tscrpt_reg_HTH_AsnC-type_CS"/>
</dbReference>
<evidence type="ECO:0000256" key="2">
    <source>
        <dbReference type="ARBA" id="ARBA00023125"/>
    </source>
</evidence>
<sequence length="165" mass="18010">MANGQGKSARILDSFDRAILRIVQADNKLPQRQIAAAVNLSAAAVQRRIAAMEAAGVIARNVAIVDPDAVPLTITSIVEVQLVDERMPTVERARRLFLDTPEVQQCYYVTGGVSFTLVIVTSDMRAYSALTRRLFAENECIASYRSLIALDRVKADTAIVIPPLP</sequence>
<proteinExistence type="predicted"/>